<dbReference type="PANTHER" id="PTHR33563">
    <property type="match status" value="1"/>
</dbReference>
<protein>
    <recommendedName>
        <fullName evidence="8">3-dehydroquinate synthase</fullName>
    </recommendedName>
</protein>
<feature type="domain" description="3-dehydroquinate synthase C-terminal" evidence="5">
    <location>
        <begin position="389"/>
        <end position="525"/>
    </location>
</feature>
<feature type="domain" description="3-dehydroquinate synthase N-terminal" evidence="4">
    <location>
        <begin position="187"/>
        <end position="373"/>
    </location>
</feature>
<evidence type="ECO:0000259" key="4">
    <source>
        <dbReference type="Pfam" id="PF01959"/>
    </source>
</evidence>
<dbReference type="InterPro" id="IPR030960">
    <property type="entry name" value="DHQS/DOIS_N"/>
</dbReference>
<dbReference type="InterPro" id="IPR002812">
    <property type="entry name" value="DHQS"/>
</dbReference>
<feature type="region of interest" description="Disordered" evidence="3">
    <location>
        <begin position="1"/>
        <end position="149"/>
    </location>
</feature>
<evidence type="ECO:0000256" key="2">
    <source>
        <dbReference type="ARBA" id="ARBA00023141"/>
    </source>
</evidence>
<accession>A0AAV6J736</accession>
<evidence type="ECO:0000256" key="3">
    <source>
        <dbReference type="SAM" id="MobiDB-lite"/>
    </source>
</evidence>
<dbReference type="PANTHER" id="PTHR33563:SF1">
    <property type="entry name" value="3-DEHYDROQUINATE SYNTHASE"/>
    <property type="match status" value="1"/>
</dbReference>
<evidence type="ECO:0000256" key="1">
    <source>
        <dbReference type="ARBA" id="ARBA00022605"/>
    </source>
</evidence>
<reference evidence="6" key="1">
    <citation type="submission" date="2020-08" db="EMBL/GenBank/DDBJ databases">
        <title>Plant Genome Project.</title>
        <authorList>
            <person name="Zhang R.-G."/>
        </authorList>
    </citation>
    <scope>NUCLEOTIDE SEQUENCE</scope>
    <source>
        <strain evidence="6">WSP0</strain>
        <tissue evidence="6">Leaf</tissue>
    </source>
</reference>
<evidence type="ECO:0000259" key="5">
    <source>
        <dbReference type="Pfam" id="PF26558"/>
    </source>
</evidence>
<keyword evidence="7" id="KW-1185">Reference proteome</keyword>
<dbReference type="AlphaFoldDB" id="A0AAV6J736"/>
<proteinExistence type="predicted"/>
<feature type="compositionally biased region" description="Basic and acidic residues" evidence="3">
    <location>
        <begin position="1"/>
        <end position="12"/>
    </location>
</feature>
<dbReference type="Pfam" id="PF26558">
    <property type="entry name" value="DHQS_2nd"/>
    <property type="match status" value="2"/>
</dbReference>
<feature type="compositionally biased region" description="Polar residues" evidence="3">
    <location>
        <begin position="42"/>
        <end position="51"/>
    </location>
</feature>
<keyword evidence="1" id="KW-0028">Amino-acid biosynthesis</keyword>
<dbReference type="InterPro" id="IPR056179">
    <property type="entry name" value="DHQS_C"/>
</dbReference>
<sequence length="611" mass="66474">MDVKPAKKKSNDSADLASRRSSRRRGPPKSPLDEDFVRPGQVQKTLGSNSNKKAKKEECSTETTTPSSGADPTVALLELAASVSQSPVKACEGDDTVREAHTPVSTDIQPCGVGDGQVDKDAAGDEDTVSKHPSNPSVSTGATDPSEGKLKSSRLIDYALHSGEKRSQILASSCAAPSASSSLAMSKKRVWIWTENKQVMTAAVERGWNTFVFSSQCRALASEWSCKLSSTCLSFFIRLVLRIFATEIVHAQWCFSVDIAMAMIYPLFIEKGELLDSDRRRVATFSEISSPEQLERLQPEDEQAEIVIVNLLDWQVIPAENIVAAFQSSQKTVFAISKTSTEAQIFLEALELGLGGVVLKVEDVKAVLELKDYLDRRNEASNILDLTKATVTQVQMAGMGDRVCVDLCSLLRPGEGLLVGSFARGLFLVHSECLESNYISSRPFRVNAGPVHAYVAVPGGKTCYLSELKAGKEVIVVDQNGSQRSAIVGRVKIETRPLILVEGKCTLMLLNIAIVSKMVEVRILSSSLAEFCDTNSVNLKQFMESSYDPTEYSILLQNAETVPLVSAQRGNGYQSKAIPVTSLKVGDEVMLRIQGGARHTGIEIQEFIVEK</sequence>
<evidence type="ECO:0000313" key="7">
    <source>
        <dbReference type="Proteomes" id="UP000823749"/>
    </source>
</evidence>
<feature type="domain" description="3-dehydroquinate synthase C-terminal" evidence="5">
    <location>
        <begin position="544"/>
        <end position="611"/>
    </location>
</feature>
<dbReference type="Pfam" id="PF01959">
    <property type="entry name" value="DHQS"/>
    <property type="match status" value="1"/>
</dbReference>
<name>A0AAV6J736_9ERIC</name>
<keyword evidence="2" id="KW-0057">Aromatic amino acid biosynthesis</keyword>
<feature type="compositionally biased region" description="Basic and acidic residues" evidence="3">
    <location>
        <begin position="91"/>
        <end position="101"/>
    </location>
</feature>
<dbReference type="GO" id="GO:0008652">
    <property type="term" value="P:amino acid biosynthetic process"/>
    <property type="evidence" value="ECO:0007669"/>
    <property type="project" value="UniProtKB-KW"/>
</dbReference>
<gene>
    <name evidence="6" type="ORF">RHGRI_022999</name>
</gene>
<evidence type="ECO:0008006" key="8">
    <source>
        <dbReference type="Google" id="ProtNLM"/>
    </source>
</evidence>
<dbReference type="GO" id="GO:0016491">
    <property type="term" value="F:oxidoreductase activity"/>
    <property type="evidence" value="ECO:0007669"/>
    <property type="project" value="InterPro"/>
</dbReference>
<dbReference type="GO" id="GO:0009073">
    <property type="term" value="P:aromatic amino acid family biosynthetic process"/>
    <property type="evidence" value="ECO:0007669"/>
    <property type="project" value="UniProtKB-KW"/>
</dbReference>
<feature type="compositionally biased region" description="Polar residues" evidence="3">
    <location>
        <begin position="131"/>
        <end position="143"/>
    </location>
</feature>
<dbReference type="EMBL" id="JACTNZ010000008">
    <property type="protein sequence ID" value="KAG5535070.1"/>
    <property type="molecule type" value="Genomic_DNA"/>
</dbReference>
<dbReference type="Proteomes" id="UP000823749">
    <property type="component" value="Chromosome 8"/>
</dbReference>
<comment type="caution">
    <text evidence="6">The sequence shown here is derived from an EMBL/GenBank/DDBJ whole genome shotgun (WGS) entry which is preliminary data.</text>
</comment>
<organism evidence="6 7">
    <name type="scientific">Rhododendron griersonianum</name>
    <dbReference type="NCBI Taxonomy" id="479676"/>
    <lineage>
        <taxon>Eukaryota</taxon>
        <taxon>Viridiplantae</taxon>
        <taxon>Streptophyta</taxon>
        <taxon>Embryophyta</taxon>
        <taxon>Tracheophyta</taxon>
        <taxon>Spermatophyta</taxon>
        <taxon>Magnoliopsida</taxon>
        <taxon>eudicotyledons</taxon>
        <taxon>Gunneridae</taxon>
        <taxon>Pentapetalae</taxon>
        <taxon>asterids</taxon>
        <taxon>Ericales</taxon>
        <taxon>Ericaceae</taxon>
        <taxon>Ericoideae</taxon>
        <taxon>Rhodoreae</taxon>
        <taxon>Rhododendron</taxon>
    </lineage>
</organism>
<evidence type="ECO:0000313" key="6">
    <source>
        <dbReference type="EMBL" id="KAG5535070.1"/>
    </source>
</evidence>
<dbReference type="GO" id="GO:0003856">
    <property type="term" value="F:3-dehydroquinate synthase activity"/>
    <property type="evidence" value="ECO:0007669"/>
    <property type="project" value="InterPro"/>
</dbReference>